<proteinExistence type="predicted"/>
<keyword evidence="2" id="KW-1185">Reference proteome</keyword>
<reference evidence="2" key="1">
    <citation type="submission" date="2024-07" db="EMBL/GenBank/DDBJ databases">
        <title>Two chromosome-level genome assemblies of Korean endemic species Abeliophyllum distichum and Forsythia ovata (Oleaceae).</title>
        <authorList>
            <person name="Jang H."/>
        </authorList>
    </citation>
    <scope>NUCLEOTIDE SEQUENCE [LARGE SCALE GENOMIC DNA]</scope>
</reference>
<dbReference type="AlphaFoldDB" id="A0ABD1RKK4"/>
<accession>A0ABD1RKK4</accession>
<sequence length="135" mass="15322">MAQYMLVANELIEERTSSRGFRMTLSLNSNLENPYHLCHGALVEDKVEDKNVIKKILDISALKNEDIYCNKITNHDDADSNDLRELEDKANLKPPSNLMSLMQVYREAILNGDGKTVSDIEAKISIVEKEKNELV</sequence>
<name>A0ABD1RKK4_9LAMI</name>
<dbReference type="EMBL" id="JBFOLJ010000012">
    <property type="protein sequence ID" value="KAL2488923.1"/>
    <property type="molecule type" value="Genomic_DNA"/>
</dbReference>
<evidence type="ECO:0000313" key="1">
    <source>
        <dbReference type="EMBL" id="KAL2488923.1"/>
    </source>
</evidence>
<protein>
    <submittedName>
        <fullName evidence="1">Uncharacterized protein</fullName>
    </submittedName>
</protein>
<comment type="caution">
    <text evidence="1">The sequence shown here is derived from an EMBL/GenBank/DDBJ whole genome shotgun (WGS) entry which is preliminary data.</text>
</comment>
<gene>
    <name evidence="1" type="ORF">Fot_42215</name>
</gene>
<organism evidence="1 2">
    <name type="scientific">Forsythia ovata</name>
    <dbReference type="NCBI Taxonomy" id="205694"/>
    <lineage>
        <taxon>Eukaryota</taxon>
        <taxon>Viridiplantae</taxon>
        <taxon>Streptophyta</taxon>
        <taxon>Embryophyta</taxon>
        <taxon>Tracheophyta</taxon>
        <taxon>Spermatophyta</taxon>
        <taxon>Magnoliopsida</taxon>
        <taxon>eudicotyledons</taxon>
        <taxon>Gunneridae</taxon>
        <taxon>Pentapetalae</taxon>
        <taxon>asterids</taxon>
        <taxon>lamiids</taxon>
        <taxon>Lamiales</taxon>
        <taxon>Oleaceae</taxon>
        <taxon>Forsythieae</taxon>
        <taxon>Forsythia</taxon>
    </lineage>
</organism>
<evidence type="ECO:0000313" key="2">
    <source>
        <dbReference type="Proteomes" id="UP001604277"/>
    </source>
</evidence>
<dbReference type="Proteomes" id="UP001604277">
    <property type="component" value="Unassembled WGS sequence"/>
</dbReference>